<reference evidence="1 2" key="2">
    <citation type="journal article" date="2010" name="J. Bacteriol.">
        <title>Complete genome sequence of the photosynthetic purple nonsulfur bacterium Rhodobacter capsulatus SB 1003.</title>
        <authorList>
            <person name="Strnad H."/>
            <person name="Lapidus A."/>
            <person name="Paces J."/>
            <person name="Ulbrich P."/>
            <person name="Vlcek C."/>
            <person name="Paces V."/>
            <person name="Haselkorn R."/>
        </authorList>
    </citation>
    <scope>NUCLEOTIDE SEQUENCE [LARGE SCALE GENOMIC DNA]</scope>
    <source>
        <strain evidence="2">ATCC BAA-309 / NBRC 16581 / SB1003</strain>
    </source>
</reference>
<name>D5APP8_RHOCB</name>
<keyword evidence="2" id="KW-1185">Reference proteome</keyword>
<proteinExistence type="predicted"/>
<dbReference type="KEGG" id="rcp:RCAP_rcc02888"/>
<dbReference type="EMBL" id="CP001312">
    <property type="protein sequence ID" value="ADE86617.1"/>
    <property type="molecule type" value="Genomic_DNA"/>
</dbReference>
<sequence>MDICRAESGLIPLETNCITAPGFYAADLMKLAAAIDALG</sequence>
<protein>
    <submittedName>
        <fullName evidence="1">Uncharacterized protein</fullName>
    </submittedName>
</protein>
<dbReference type="eggNOG" id="ENOG5032W8T">
    <property type="taxonomic scope" value="Bacteria"/>
</dbReference>
<accession>D5APP8</accession>
<organism evidence="1 2">
    <name type="scientific">Rhodobacter capsulatus (strain ATCC BAA-309 / NBRC 16581 / SB1003)</name>
    <dbReference type="NCBI Taxonomy" id="272942"/>
    <lineage>
        <taxon>Bacteria</taxon>
        <taxon>Pseudomonadati</taxon>
        <taxon>Pseudomonadota</taxon>
        <taxon>Alphaproteobacteria</taxon>
        <taxon>Rhodobacterales</taxon>
        <taxon>Rhodobacter group</taxon>
        <taxon>Rhodobacter</taxon>
    </lineage>
</organism>
<dbReference type="HOGENOM" id="CLU_3316012_0_0_5"/>
<dbReference type="STRING" id="272942.RCAP_rcc02888"/>
<evidence type="ECO:0000313" key="2">
    <source>
        <dbReference type="Proteomes" id="UP000002361"/>
    </source>
</evidence>
<gene>
    <name evidence="1" type="ordered locus">RCAP_rcc02888</name>
</gene>
<dbReference type="AlphaFoldDB" id="D5APP8"/>
<dbReference type="Proteomes" id="UP000002361">
    <property type="component" value="Chromosome"/>
</dbReference>
<evidence type="ECO:0000313" key="1">
    <source>
        <dbReference type="EMBL" id="ADE86617.1"/>
    </source>
</evidence>
<reference key="1">
    <citation type="submission" date="2008-12" db="EMBL/GenBank/DDBJ databases">
        <title>Complete genome sequence of Rhodobacter capsulatus SB1003.</title>
        <authorList>
            <person name="Strnad H."/>
            <person name="Lapidus A."/>
            <person name="Vlcek C."/>
            <person name="Ulbrich P."/>
            <person name="Paces J."/>
            <person name="Maltsev N."/>
            <person name="Kumar V."/>
            <person name="Kogan Y."/>
            <person name="Milgram A."/>
            <person name="Rebrekov D."/>
            <person name="Mazur M."/>
            <person name="Cox R."/>
            <person name="Kyrpides N."/>
            <person name="Kolar M."/>
            <person name="Sachova J."/>
            <person name="Ridl J."/>
            <person name="Ivanova N."/>
            <person name="Kapatral V."/>
            <person name="Los T."/>
            <person name="Lykidis A."/>
            <person name="Mikhailova N."/>
            <person name="Reznik G."/>
            <person name="Vasieva O."/>
            <person name="Fonstein M."/>
            <person name="Paces V."/>
            <person name="Haselkorn R."/>
        </authorList>
    </citation>
    <scope>NUCLEOTIDE SEQUENCE</scope>
    <source>
        <strain>SB1003</strain>
    </source>
</reference>